<dbReference type="RefSeq" id="WP_386802047.1">
    <property type="nucleotide sequence ID" value="NZ_JBHTMU010000007.1"/>
</dbReference>
<accession>A0ABW3ZFZ4</accession>
<evidence type="ECO:0000313" key="1">
    <source>
        <dbReference type="EMBL" id="MFD1341986.1"/>
    </source>
</evidence>
<reference evidence="2" key="1">
    <citation type="journal article" date="2019" name="Int. J. Syst. Evol. Microbiol.">
        <title>The Global Catalogue of Microorganisms (GCM) 10K type strain sequencing project: providing services to taxonomists for standard genome sequencing and annotation.</title>
        <authorList>
            <consortium name="The Broad Institute Genomics Platform"/>
            <consortium name="The Broad Institute Genome Sequencing Center for Infectious Disease"/>
            <person name="Wu L."/>
            <person name="Ma J."/>
        </authorList>
    </citation>
    <scope>NUCLEOTIDE SEQUENCE [LARGE SCALE GENOMIC DNA]</scope>
    <source>
        <strain evidence="2">CCUG 62953</strain>
    </source>
</reference>
<comment type="caution">
    <text evidence="1">The sequence shown here is derived from an EMBL/GenBank/DDBJ whole genome shotgun (WGS) entry which is preliminary data.</text>
</comment>
<protein>
    <submittedName>
        <fullName evidence="1">Uncharacterized protein</fullName>
    </submittedName>
</protein>
<organism evidence="1 2">
    <name type="scientific">Litorisediminicola beolgyonensis</name>
    <dbReference type="NCBI Taxonomy" id="1173614"/>
    <lineage>
        <taxon>Bacteria</taxon>
        <taxon>Pseudomonadati</taxon>
        <taxon>Pseudomonadota</taxon>
        <taxon>Alphaproteobacteria</taxon>
        <taxon>Rhodobacterales</taxon>
        <taxon>Paracoccaceae</taxon>
        <taxon>Litorisediminicola</taxon>
    </lineage>
</organism>
<proteinExistence type="predicted"/>
<dbReference type="Proteomes" id="UP001597135">
    <property type="component" value="Unassembled WGS sequence"/>
</dbReference>
<sequence length="94" mass="10040">MYVQPLATETQRVSAYRSAQANYAAALKVAPAASAAQAAPTEAPQAPEQTVEARQADEKRIKFELLRRLHAASNAGTVKLRDVSRAFDESAAAV</sequence>
<gene>
    <name evidence="1" type="ORF">ACFQ4E_06115</name>
</gene>
<name>A0ABW3ZFZ4_9RHOB</name>
<evidence type="ECO:0000313" key="2">
    <source>
        <dbReference type="Proteomes" id="UP001597135"/>
    </source>
</evidence>
<dbReference type="EMBL" id="JBHTMU010000007">
    <property type="protein sequence ID" value="MFD1341986.1"/>
    <property type="molecule type" value="Genomic_DNA"/>
</dbReference>
<keyword evidence="2" id="KW-1185">Reference proteome</keyword>